<dbReference type="GO" id="GO:0051213">
    <property type="term" value="F:dioxygenase activity"/>
    <property type="evidence" value="ECO:0007669"/>
    <property type="project" value="UniProtKB-KW"/>
</dbReference>
<gene>
    <name evidence="2" type="ORF">F4560_000671</name>
</gene>
<proteinExistence type="predicted"/>
<name>A0A7W9HFA9_9PSEU</name>
<sequence>MPSALRVEIFVADLDVCADFYTRVLGFTVTKRYDGYIAMDRDGVRIGAVLAWQPVDRASRSVPTGVEIVIEVDDVRAEASRVRAADWPVESDVEVRPWGLTDFRIHDPDGYYLRVTSA</sequence>
<dbReference type="Gene3D" id="3.10.180.10">
    <property type="entry name" value="2,3-Dihydroxybiphenyl 1,2-Dioxygenase, domain 1"/>
    <property type="match status" value="1"/>
</dbReference>
<dbReference type="InterPro" id="IPR037523">
    <property type="entry name" value="VOC_core"/>
</dbReference>
<evidence type="ECO:0000313" key="3">
    <source>
        <dbReference type="Proteomes" id="UP000552097"/>
    </source>
</evidence>
<protein>
    <submittedName>
        <fullName evidence="2">Catechol 2,3-dioxygenase-like lactoylglutathione lyase family enzyme</fullName>
    </submittedName>
</protein>
<dbReference type="Proteomes" id="UP000552097">
    <property type="component" value="Unassembled WGS sequence"/>
</dbReference>
<keyword evidence="2" id="KW-0560">Oxidoreductase</keyword>
<evidence type="ECO:0000259" key="1">
    <source>
        <dbReference type="PROSITE" id="PS51819"/>
    </source>
</evidence>
<dbReference type="EMBL" id="JACHMO010000001">
    <property type="protein sequence ID" value="MBB5800903.1"/>
    <property type="molecule type" value="Genomic_DNA"/>
</dbReference>
<dbReference type="InterPro" id="IPR004360">
    <property type="entry name" value="Glyas_Fos-R_dOase_dom"/>
</dbReference>
<organism evidence="2 3">
    <name type="scientific">Saccharothrix ecbatanensis</name>
    <dbReference type="NCBI Taxonomy" id="1105145"/>
    <lineage>
        <taxon>Bacteria</taxon>
        <taxon>Bacillati</taxon>
        <taxon>Actinomycetota</taxon>
        <taxon>Actinomycetes</taxon>
        <taxon>Pseudonocardiales</taxon>
        <taxon>Pseudonocardiaceae</taxon>
        <taxon>Saccharothrix</taxon>
    </lineage>
</organism>
<feature type="domain" description="VOC" evidence="1">
    <location>
        <begin position="3"/>
        <end position="118"/>
    </location>
</feature>
<dbReference type="Pfam" id="PF00903">
    <property type="entry name" value="Glyoxalase"/>
    <property type="match status" value="1"/>
</dbReference>
<dbReference type="AlphaFoldDB" id="A0A7W9HFA9"/>
<dbReference type="RefSeq" id="WP_184916047.1">
    <property type="nucleotide sequence ID" value="NZ_JACHMO010000001.1"/>
</dbReference>
<keyword evidence="2" id="KW-0223">Dioxygenase</keyword>
<dbReference type="InterPro" id="IPR029068">
    <property type="entry name" value="Glyas_Bleomycin-R_OHBP_Dase"/>
</dbReference>
<keyword evidence="2" id="KW-0456">Lyase</keyword>
<accession>A0A7W9HFA9</accession>
<dbReference type="GO" id="GO:0016829">
    <property type="term" value="F:lyase activity"/>
    <property type="evidence" value="ECO:0007669"/>
    <property type="project" value="UniProtKB-KW"/>
</dbReference>
<comment type="caution">
    <text evidence="2">The sequence shown here is derived from an EMBL/GenBank/DDBJ whole genome shotgun (WGS) entry which is preliminary data.</text>
</comment>
<dbReference type="SUPFAM" id="SSF54593">
    <property type="entry name" value="Glyoxalase/Bleomycin resistance protein/Dihydroxybiphenyl dioxygenase"/>
    <property type="match status" value="1"/>
</dbReference>
<dbReference type="PROSITE" id="PS51819">
    <property type="entry name" value="VOC"/>
    <property type="match status" value="1"/>
</dbReference>
<reference evidence="2 3" key="1">
    <citation type="submission" date="2020-08" db="EMBL/GenBank/DDBJ databases">
        <title>Sequencing the genomes of 1000 actinobacteria strains.</title>
        <authorList>
            <person name="Klenk H.-P."/>
        </authorList>
    </citation>
    <scope>NUCLEOTIDE SEQUENCE [LARGE SCALE GENOMIC DNA]</scope>
    <source>
        <strain evidence="2 3">DSM 45486</strain>
    </source>
</reference>
<keyword evidence="3" id="KW-1185">Reference proteome</keyword>
<evidence type="ECO:0000313" key="2">
    <source>
        <dbReference type="EMBL" id="MBB5800903.1"/>
    </source>
</evidence>